<dbReference type="Proteomes" id="UP000033935">
    <property type="component" value="Unassembled WGS sequence"/>
</dbReference>
<accession>A0A0G0MMK0</accession>
<evidence type="ECO:0000256" key="1">
    <source>
        <dbReference type="SAM" id="Coils"/>
    </source>
</evidence>
<name>A0A0G0MMK0_9BACT</name>
<protein>
    <submittedName>
        <fullName evidence="2">Uncharacterized protein</fullName>
    </submittedName>
</protein>
<evidence type="ECO:0000313" key="2">
    <source>
        <dbReference type="EMBL" id="KKR04353.1"/>
    </source>
</evidence>
<dbReference type="AlphaFoldDB" id="A0A0G0MMK0"/>
<reference evidence="2 3" key="1">
    <citation type="journal article" date="2015" name="Nature">
        <title>rRNA introns, odd ribosomes, and small enigmatic genomes across a large radiation of phyla.</title>
        <authorList>
            <person name="Brown C.T."/>
            <person name="Hug L.A."/>
            <person name="Thomas B.C."/>
            <person name="Sharon I."/>
            <person name="Castelle C.J."/>
            <person name="Singh A."/>
            <person name="Wilkins M.J."/>
            <person name="Williams K.H."/>
            <person name="Banfield J.F."/>
        </authorList>
    </citation>
    <scope>NUCLEOTIDE SEQUENCE [LARGE SCALE GENOMIC DNA]</scope>
</reference>
<gene>
    <name evidence="2" type="ORF">UT30_C0009G0063</name>
</gene>
<feature type="coiled-coil region" evidence="1">
    <location>
        <begin position="157"/>
        <end position="191"/>
    </location>
</feature>
<evidence type="ECO:0000313" key="3">
    <source>
        <dbReference type="Proteomes" id="UP000033935"/>
    </source>
</evidence>
<comment type="caution">
    <text evidence="2">The sequence shown here is derived from an EMBL/GenBank/DDBJ whole genome shotgun (WGS) entry which is preliminary data.</text>
</comment>
<organism evidence="2 3">
    <name type="scientific">Candidatus Uhrbacteria bacterium GW2011_GWF2_39_13</name>
    <dbReference type="NCBI Taxonomy" id="1618995"/>
    <lineage>
        <taxon>Bacteria</taxon>
        <taxon>Candidatus Uhriibacteriota</taxon>
    </lineage>
</organism>
<dbReference type="EMBL" id="LBWG01000009">
    <property type="protein sequence ID" value="KKR04353.1"/>
    <property type="molecule type" value="Genomic_DNA"/>
</dbReference>
<sequence length="240" mass="28535">MTYTIIILKYLIVCMNLRAETVLYPKEIESSQTEYRQGRRGKEQIYPIQAKSYDIKPRDSRIKLSAAESVRTQLETNPNIKILIQKIEKEIEDLKKEPKINITKFKLAQAKLERARQIQDENEKRATTLRLVSTQYEKRWTPSTLKVQDPRRQTEMSALSERAADIYEQQIEREKQELEQVKEALTQAEKEKAFFWKIWSLKAKIRKLKNTLNDHVQLLEMKRRIDEQKKEGEQKLQKTG</sequence>
<proteinExistence type="predicted"/>
<keyword evidence="1" id="KW-0175">Coiled coil</keyword>